<protein>
    <submittedName>
        <fullName evidence="2">DNA-dependent protein kinase catalytic subunit</fullName>
    </submittedName>
</protein>
<evidence type="ECO:0000313" key="3">
    <source>
        <dbReference type="Proteomes" id="UP000325315"/>
    </source>
</evidence>
<organism evidence="2 3">
    <name type="scientific">Gossypium australe</name>
    <dbReference type="NCBI Taxonomy" id="47621"/>
    <lineage>
        <taxon>Eukaryota</taxon>
        <taxon>Viridiplantae</taxon>
        <taxon>Streptophyta</taxon>
        <taxon>Embryophyta</taxon>
        <taxon>Tracheophyta</taxon>
        <taxon>Spermatophyta</taxon>
        <taxon>Magnoliopsida</taxon>
        <taxon>eudicotyledons</taxon>
        <taxon>Gunneridae</taxon>
        <taxon>Pentapetalae</taxon>
        <taxon>rosids</taxon>
        <taxon>malvids</taxon>
        <taxon>Malvales</taxon>
        <taxon>Malvaceae</taxon>
        <taxon>Malvoideae</taxon>
        <taxon>Gossypium</taxon>
    </lineage>
</organism>
<dbReference type="Proteomes" id="UP000325315">
    <property type="component" value="Unassembled WGS sequence"/>
</dbReference>
<reference evidence="3" key="1">
    <citation type="journal article" date="2019" name="Plant Biotechnol. J.">
        <title>Genome sequencing of the Australian wild diploid species Gossypium australe highlights disease resistance and delayed gland morphogenesis.</title>
        <authorList>
            <person name="Cai Y."/>
            <person name="Cai X."/>
            <person name="Wang Q."/>
            <person name="Wang P."/>
            <person name="Zhang Y."/>
            <person name="Cai C."/>
            <person name="Xu Y."/>
            <person name="Wang K."/>
            <person name="Zhou Z."/>
            <person name="Wang C."/>
            <person name="Geng S."/>
            <person name="Li B."/>
            <person name="Dong Q."/>
            <person name="Hou Y."/>
            <person name="Wang H."/>
            <person name="Ai P."/>
            <person name="Liu Z."/>
            <person name="Yi F."/>
            <person name="Sun M."/>
            <person name="An G."/>
            <person name="Cheng J."/>
            <person name="Zhang Y."/>
            <person name="Shi Q."/>
            <person name="Xie Y."/>
            <person name="Shi X."/>
            <person name="Chang Y."/>
            <person name="Huang F."/>
            <person name="Chen Y."/>
            <person name="Hong S."/>
            <person name="Mi L."/>
            <person name="Sun Q."/>
            <person name="Zhang L."/>
            <person name="Zhou B."/>
            <person name="Peng R."/>
            <person name="Zhang X."/>
            <person name="Liu F."/>
        </authorList>
    </citation>
    <scope>NUCLEOTIDE SEQUENCE [LARGE SCALE GENOMIC DNA]</scope>
    <source>
        <strain evidence="3">cv. PA1801</strain>
    </source>
</reference>
<accession>A0A5B6X2X6</accession>
<dbReference type="EMBL" id="SMMG02000001">
    <property type="protein sequence ID" value="KAA3487946.1"/>
    <property type="molecule type" value="Genomic_DNA"/>
</dbReference>
<sequence length="187" mass="22115">MNEWFSEFVRTNLAAQHPQPQSNPQPILVALQEFRANVDDDPEIVEFWLKNSIRVFDELSCTPDECLKCAISLLRDTSYQWCNTLISVVPRERVTCDFFQEELHYISQQFIDKKCKEFLELRQGRMTVTEYKREFVRPSKYAQECVSTESIMWNRFEDGLNEDIRLLVGILELKEFVMLVEQACKAE</sequence>
<dbReference type="OrthoDB" id="2272416at2759"/>
<keyword evidence="2" id="KW-0808">Transferase</keyword>
<dbReference type="GO" id="GO:0016301">
    <property type="term" value="F:kinase activity"/>
    <property type="evidence" value="ECO:0007669"/>
    <property type="project" value="UniProtKB-KW"/>
</dbReference>
<gene>
    <name evidence="2" type="ORF">EPI10_031737</name>
</gene>
<dbReference type="AlphaFoldDB" id="A0A5B6X2X6"/>
<dbReference type="Pfam" id="PF03732">
    <property type="entry name" value="Retrotrans_gag"/>
    <property type="match status" value="1"/>
</dbReference>
<dbReference type="InterPro" id="IPR005162">
    <property type="entry name" value="Retrotrans_gag_dom"/>
</dbReference>
<keyword evidence="3" id="KW-1185">Reference proteome</keyword>
<keyword evidence="2" id="KW-0418">Kinase</keyword>
<dbReference type="PANTHER" id="PTHR34482:SF36">
    <property type="entry name" value="RETROTRANSPOSON GAG DOMAIN-CONTAINING PROTEIN"/>
    <property type="match status" value="1"/>
</dbReference>
<comment type="caution">
    <text evidence="2">The sequence shown here is derived from an EMBL/GenBank/DDBJ whole genome shotgun (WGS) entry which is preliminary data.</text>
</comment>
<name>A0A5B6X2X6_9ROSI</name>
<evidence type="ECO:0000259" key="1">
    <source>
        <dbReference type="Pfam" id="PF03732"/>
    </source>
</evidence>
<evidence type="ECO:0000313" key="2">
    <source>
        <dbReference type="EMBL" id="KAA3487946.1"/>
    </source>
</evidence>
<feature type="domain" description="Retrotransposon gag" evidence="1">
    <location>
        <begin position="70"/>
        <end position="162"/>
    </location>
</feature>
<proteinExistence type="predicted"/>
<dbReference type="PANTHER" id="PTHR34482">
    <property type="entry name" value="DNA DAMAGE-INDUCIBLE PROTEIN 1-LIKE"/>
    <property type="match status" value="1"/>
</dbReference>